<name>A0ACB8SYA2_9AGAM</name>
<dbReference type="EMBL" id="MU277214">
    <property type="protein sequence ID" value="KAI0061203.1"/>
    <property type="molecule type" value="Genomic_DNA"/>
</dbReference>
<organism evidence="1 2">
    <name type="scientific">Artomyces pyxidatus</name>
    <dbReference type="NCBI Taxonomy" id="48021"/>
    <lineage>
        <taxon>Eukaryota</taxon>
        <taxon>Fungi</taxon>
        <taxon>Dikarya</taxon>
        <taxon>Basidiomycota</taxon>
        <taxon>Agaricomycotina</taxon>
        <taxon>Agaricomycetes</taxon>
        <taxon>Russulales</taxon>
        <taxon>Auriscalpiaceae</taxon>
        <taxon>Artomyces</taxon>
    </lineage>
</organism>
<proteinExistence type="predicted"/>
<reference evidence="1" key="2">
    <citation type="journal article" date="2022" name="New Phytol.">
        <title>Evolutionary transition to the ectomycorrhizal habit in the genomes of a hyperdiverse lineage of mushroom-forming fungi.</title>
        <authorList>
            <person name="Looney B."/>
            <person name="Miyauchi S."/>
            <person name="Morin E."/>
            <person name="Drula E."/>
            <person name="Courty P.E."/>
            <person name="Kohler A."/>
            <person name="Kuo A."/>
            <person name="LaButti K."/>
            <person name="Pangilinan J."/>
            <person name="Lipzen A."/>
            <person name="Riley R."/>
            <person name="Andreopoulos W."/>
            <person name="He G."/>
            <person name="Johnson J."/>
            <person name="Nolan M."/>
            <person name="Tritt A."/>
            <person name="Barry K.W."/>
            <person name="Grigoriev I.V."/>
            <person name="Nagy L.G."/>
            <person name="Hibbett D."/>
            <person name="Henrissat B."/>
            <person name="Matheny P.B."/>
            <person name="Labbe J."/>
            <person name="Martin F.M."/>
        </authorList>
    </citation>
    <scope>NUCLEOTIDE SEQUENCE</scope>
    <source>
        <strain evidence="1">HHB10654</strain>
    </source>
</reference>
<sequence length="594" mass="63255">MFFFLLAALAVPPVLATLYTDPSQLPTTRRYDYIIVGAGAGGSVVANRLSANASTKVLLIEAGPTDDVLPTIAIPFLCTTLAPNTIVDWNYTTVSQPGLNGRSIAYPRGKVLGGSTSVNYMVWTRGPSSDFDRYATATGDSGWSWSSVSAIAKNIENLVPPADGHDTTGQIDPSIHGTSGPVKISIQGYPTDLDSRVFATTTELPEFPFNLDTSSGKPLGISWSQFSVGGGVRSSASVSYLQPVLSRPNLDILVNTQVTKVVQTGTQRGVPVFRGVQFAANSTSTRFALNATLEVILSAGAINSPQLLMLSGIGPAAHLSSVGINTIVNISDVGQNFQDHVVLTNVFNVNATFTQDDIARNATLLNADLAQWEQYKNGQFAAAPTTQIGWGRLPSNSTIFKIHADPSSGPNSPHYELQWAVRIPSFVQPTPPTGHFMFMSSNLVTPTSRGSLKLASSNPFDFPLIDPGLLNAPFDIATIREAVKAVKRFMAAPAWKGYAVSEYANTNFATSITDSQIEEYARQNAATVFHPAGTAAMSPRSATHGVVNPDLTVKGTVGLRVIDASVFPYVPAAHPQFHVYVIAERASQLILAGQ</sequence>
<reference evidence="1" key="1">
    <citation type="submission" date="2021-03" db="EMBL/GenBank/DDBJ databases">
        <authorList>
            <consortium name="DOE Joint Genome Institute"/>
            <person name="Ahrendt S."/>
            <person name="Looney B.P."/>
            <person name="Miyauchi S."/>
            <person name="Morin E."/>
            <person name="Drula E."/>
            <person name="Courty P.E."/>
            <person name="Chicoki N."/>
            <person name="Fauchery L."/>
            <person name="Kohler A."/>
            <person name="Kuo A."/>
            <person name="Labutti K."/>
            <person name="Pangilinan J."/>
            <person name="Lipzen A."/>
            <person name="Riley R."/>
            <person name="Andreopoulos W."/>
            <person name="He G."/>
            <person name="Johnson J."/>
            <person name="Barry K.W."/>
            <person name="Grigoriev I.V."/>
            <person name="Nagy L."/>
            <person name="Hibbett D."/>
            <person name="Henrissat B."/>
            <person name="Matheny P.B."/>
            <person name="Labbe J."/>
            <person name="Martin F."/>
        </authorList>
    </citation>
    <scope>NUCLEOTIDE SEQUENCE</scope>
    <source>
        <strain evidence="1">HHB10654</strain>
    </source>
</reference>
<gene>
    <name evidence="1" type="ORF">BV25DRAFT_1806222</name>
</gene>
<protein>
    <submittedName>
        <fullName evidence="1">Aryl-alcohol-oxidase from pleurotus Eryingii</fullName>
    </submittedName>
</protein>
<evidence type="ECO:0000313" key="2">
    <source>
        <dbReference type="Proteomes" id="UP000814140"/>
    </source>
</evidence>
<comment type="caution">
    <text evidence="1">The sequence shown here is derived from an EMBL/GenBank/DDBJ whole genome shotgun (WGS) entry which is preliminary data.</text>
</comment>
<keyword evidence="2" id="KW-1185">Reference proteome</keyword>
<dbReference type="Proteomes" id="UP000814140">
    <property type="component" value="Unassembled WGS sequence"/>
</dbReference>
<accession>A0ACB8SYA2</accession>
<evidence type="ECO:0000313" key="1">
    <source>
        <dbReference type="EMBL" id="KAI0061203.1"/>
    </source>
</evidence>